<evidence type="ECO:0000313" key="2">
    <source>
        <dbReference type="Proteomes" id="UP000694844"/>
    </source>
</evidence>
<accession>A0A8B8CWI1</accession>
<keyword evidence="1" id="KW-0732">Signal</keyword>
<proteinExistence type="predicted"/>
<dbReference type="RefSeq" id="XP_022320158.1">
    <property type="nucleotide sequence ID" value="XM_022464450.1"/>
</dbReference>
<dbReference type="AlphaFoldDB" id="A0A8B8CWI1"/>
<name>A0A8B8CWI1_CRAVI</name>
<organism evidence="2 3">
    <name type="scientific">Crassostrea virginica</name>
    <name type="common">Eastern oyster</name>
    <dbReference type="NCBI Taxonomy" id="6565"/>
    <lineage>
        <taxon>Eukaryota</taxon>
        <taxon>Metazoa</taxon>
        <taxon>Spiralia</taxon>
        <taxon>Lophotrochozoa</taxon>
        <taxon>Mollusca</taxon>
        <taxon>Bivalvia</taxon>
        <taxon>Autobranchia</taxon>
        <taxon>Pteriomorphia</taxon>
        <taxon>Ostreida</taxon>
        <taxon>Ostreoidea</taxon>
        <taxon>Ostreidae</taxon>
        <taxon>Crassostrea</taxon>
    </lineage>
</organism>
<dbReference type="OrthoDB" id="10457087at2759"/>
<dbReference type="KEGG" id="cvn:111122628"/>
<reference evidence="3" key="1">
    <citation type="submission" date="2025-08" db="UniProtKB">
        <authorList>
            <consortium name="RefSeq"/>
        </authorList>
    </citation>
    <scope>IDENTIFICATION</scope>
    <source>
        <tissue evidence="3">Whole sample</tissue>
    </source>
</reference>
<evidence type="ECO:0000313" key="3">
    <source>
        <dbReference type="RefSeq" id="XP_022320158.1"/>
    </source>
</evidence>
<sequence length="235" mass="26214">MRTYTLLGFLLATTFIVISNGERCSDCVHLDYTVSGLRTISRALLDSLLLDTYNPNCLHDNKDMQIECSQNTSQGMVMKCKKTNVVVQARGILGVELDAEVNLLAVERRCALVNASQENICISHMEDTSVSSYISQTLTHLTNTWNTVNYTGANCFSDPHLDVIQREPVNVTLFNATNENETEPSVTLFNATNETETEPSSLSEESSRTDIQEKVRKFVHLFQNYNGTQTISSAD</sequence>
<keyword evidence="2" id="KW-1185">Reference proteome</keyword>
<gene>
    <name evidence="3" type="primary">LOC111122628</name>
</gene>
<dbReference type="GeneID" id="111122628"/>
<protein>
    <submittedName>
        <fullName evidence="3">Uncharacterized protein LOC111122628</fullName>
    </submittedName>
</protein>
<evidence type="ECO:0000256" key="1">
    <source>
        <dbReference type="SAM" id="SignalP"/>
    </source>
</evidence>
<dbReference type="Proteomes" id="UP000694844">
    <property type="component" value="Chromosome 3"/>
</dbReference>
<feature type="signal peptide" evidence="1">
    <location>
        <begin position="1"/>
        <end position="21"/>
    </location>
</feature>
<feature type="chain" id="PRO_5034876532" evidence="1">
    <location>
        <begin position="22"/>
        <end position="235"/>
    </location>
</feature>